<dbReference type="Pfam" id="PF17746">
    <property type="entry name" value="SfsA_N"/>
    <property type="match status" value="1"/>
</dbReference>
<evidence type="ECO:0000313" key="4">
    <source>
        <dbReference type="EMBL" id="ABL97317.1"/>
    </source>
</evidence>
<evidence type="ECO:0000256" key="1">
    <source>
        <dbReference type="HAMAP-Rule" id="MF_00095"/>
    </source>
</evidence>
<dbReference type="HAMAP" id="MF_00095">
    <property type="entry name" value="SfsA"/>
    <property type="match status" value="1"/>
</dbReference>
<dbReference type="Pfam" id="PF03749">
    <property type="entry name" value="SfsA"/>
    <property type="match status" value="1"/>
</dbReference>
<sequence length="233" mass="26389">MSKNSKNFLTGKFIKRYKRFFVDVQLDSKKIVTAHCPNTGSMMGLLEKDNLVYLTKADDPNRKLKFTLEAIQSNGAMVGVNTHRANRIVEEAISNGKISELGKIVSFKREVKYGQNSRIDFLVQKKNVEIYVEVKNVTLSRDKSIAEFPDAVTERGLKHLNELSTLPNKSVRAVMLFLVQRDDCSKFKIAADIDTKYADTFNKVKKIGVEPLCYDCSFGRNGISVNKKIKILN</sequence>
<dbReference type="InterPro" id="IPR005224">
    <property type="entry name" value="SfsA"/>
</dbReference>
<protein>
    <recommendedName>
        <fullName evidence="1">Sugar fermentation stimulation protein homolog</fullName>
    </recommendedName>
</protein>
<dbReference type="NCBIfam" id="TIGR00230">
    <property type="entry name" value="sfsA"/>
    <property type="match status" value="1"/>
</dbReference>
<evidence type="ECO:0000259" key="3">
    <source>
        <dbReference type="Pfam" id="PF17746"/>
    </source>
</evidence>
<dbReference type="InterPro" id="IPR041465">
    <property type="entry name" value="SfsA_N"/>
</dbReference>
<dbReference type="EMBL" id="EF107102">
    <property type="protein sequence ID" value="ABL97317.1"/>
    <property type="molecule type" value="Genomic_DNA"/>
</dbReference>
<accession>A4GJM2</accession>
<gene>
    <name evidence="1" type="primary">sfsA</name>
    <name evidence="4" type="ORF">ALOHA_HF1012C08.0021</name>
</gene>
<dbReference type="AlphaFoldDB" id="A4GJM2"/>
<organism evidence="4">
    <name type="scientific">uncultured marine bacterium HF10_12C08</name>
    <dbReference type="NCBI Taxonomy" id="415444"/>
    <lineage>
        <taxon>Bacteria</taxon>
        <taxon>environmental samples</taxon>
    </lineage>
</organism>
<reference evidence="4" key="1">
    <citation type="journal article" date="2007" name="Environ. Microbiol.">
        <title>Proteorhodopsin photosystem gene clusters exhibit co-evolutionary trends and shared ancestry among diverse marine microbial phyla.</title>
        <authorList>
            <person name="McCarren J."/>
            <person name="Delong E.F."/>
        </authorList>
    </citation>
    <scope>NUCLEOTIDE SEQUENCE</scope>
</reference>
<dbReference type="PANTHER" id="PTHR30545:SF2">
    <property type="entry name" value="SUGAR FERMENTATION STIMULATION PROTEIN A"/>
    <property type="match status" value="1"/>
</dbReference>
<dbReference type="Gene3D" id="2.40.50.580">
    <property type="match status" value="1"/>
</dbReference>
<dbReference type="GO" id="GO:0003677">
    <property type="term" value="F:DNA binding"/>
    <property type="evidence" value="ECO:0007669"/>
    <property type="project" value="InterPro"/>
</dbReference>
<proteinExistence type="inferred from homology"/>
<dbReference type="Gene3D" id="3.40.1350.60">
    <property type="match status" value="1"/>
</dbReference>
<dbReference type="InterPro" id="IPR040452">
    <property type="entry name" value="SfsA_C"/>
</dbReference>
<dbReference type="CDD" id="cd22359">
    <property type="entry name" value="SfsA-like_bacterial"/>
    <property type="match status" value="1"/>
</dbReference>
<evidence type="ECO:0000259" key="2">
    <source>
        <dbReference type="Pfam" id="PF03749"/>
    </source>
</evidence>
<name>A4GJM2_9BACT</name>
<comment type="similarity">
    <text evidence="1">Belongs to the SfsA family.</text>
</comment>
<feature type="domain" description="Sugar fermentation stimulation protein C-terminal" evidence="2">
    <location>
        <begin position="84"/>
        <end position="220"/>
    </location>
</feature>
<feature type="domain" description="SfsA N-terminal OB" evidence="3">
    <location>
        <begin position="14"/>
        <end position="80"/>
    </location>
</feature>
<dbReference type="PANTHER" id="PTHR30545">
    <property type="entry name" value="SUGAR FERMENTATION STIMULATION PROTEIN A"/>
    <property type="match status" value="1"/>
</dbReference>